<protein>
    <recommendedName>
        <fullName evidence="4">Helix-turn-helix domain-containing protein</fullName>
    </recommendedName>
</protein>
<organism evidence="2 3">
    <name type="scientific">Parasynechococcus marenigrum (strain WH8102)</name>
    <dbReference type="NCBI Taxonomy" id="84588"/>
    <lineage>
        <taxon>Bacteria</taxon>
        <taxon>Bacillati</taxon>
        <taxon>Cyanobacteriota</taxon>
        <taxon>Cyanophyceae</taxon>
        <taxon>Synechococcales</taxon>
        <taxon>Prochlorococcaceae</taxon>
        <taxon>Parasynechococcus</taxon>
        <taxon>Parasynechococcus marenigrum</taxon>
    </lineage>
</organism>
<dbReference type="eggNOG" id="COG1426">
    <property type="taxonomic scope" value="Bacteria"/>
</dbReference>
<dbReference type="InterPro" id="IPR010982">
    <property type="entry name" value="Lambda_DNA-bd_dom_sf"/>
</dbReference>
<feature type="compositionally biased region" description="Polar residues" evidence="1">
    <location>
        <begin position="93"/>
        <end position="110"/>
    </location>
</feature>
<dbReference type="STRING" id="84588.SYNW1845"/>
<dbReference type="GO" id="GO:0003677">
    <property type="term" value="F:DNA binding"/>
    <property type="evidence" value="ECO:0007669"/>
    <property type="project" value="InterPro"/>
</dbReference>
<evidence type="ECO:0008006" key="4">
    <source>
        <dbReference type="Google" id="ProtNLM"/>
    </source>
</evidence>
<gene>
    <name evidence="2" type="ordered locus">SYNW1845</name>
</gene>
<feature type="compositionally biased region" description="Basic and acidic residues" evidence="1">
    <location>
        <begin position="24"/>
        <end position="35"/>
    </location>
</feature>
<feature type="region of interest" description="Disordered" evidence="1">
    <location>
        <begin position="87"/>
        <end position="110"/>
    </location>
</feature>
<dbReference type="CDD" id="cd00093">
    <property type="entry name" value="HTH_XRE"/>
    <property type="match status" value="1"/>
</dbReference>
<dbReference type="Gene3D" id="1.10.260.40">
    <property type="entry name" value="lambda repressor-like DNA-binding domains"/>
    <property type="match status" value="1"/>
</dbReference>
<dbReference type="AlphaFoldDB" id="Q7U563"/>
<dbReference type="HOGENOM" id="CLU_047530_1_1_3"/>
<proteinExistence type="predicted"/>
<dbReference type="InterPro" id="IPR050400">
    <property type="entry name" value="Bact_Cytoskel_RodZ"/>
</dbReference>
<dbReference type="KEGG" id="syw:SYNW1845"/>
<feature type="compositionally biased region" description="Polar residues" evidence="1">
    <location>
        <begin position="1"/>
        <end position="14"/>
    </location>
</feature>
<dbReference type="EMBL" id="BX569694">
    <property type="protein sequence ID" value="CAE08360.1"/>
    <property type="molecule type" value="Genomic_DNA"/>
</dbReference>
<dbReference type="InterPro" id="IPR001387">
    <property type="entry name" value="Cro/C1-type_HTH"/>
</dbReference>
<dbReference type="RefSeq" id="WP_011128703.1">
    <property type="nucleotide sequence ID" value="NC_005070.1"/>
</dbReference>
<evidence type="ECO:0000256" key="1">
    <source>
        <dbReference type="SAM" id="MobiDB-lite"/>
    </source>
</evidence>
<feature type="region of interest" description="Disordered" evidence="1">
    <location>
        <begin position="1"/>
        <end position="35"/>
    </location>
</feature>
<dbReference type="PANTHER" id="PTHR34475:SF1">
    <property type="entry name" value="CYTOSKELETON PROTEIN RODZ"/>
    <property type="match status" value="1"/>
</dbReference>
<evidence type="ECO:0000313" key="3">
    <source>
        <dbReference type="Proteomes" id="UP000001422"/>
    </source>
</evidence>
<keyword evidence="3" id="KW-1185">Reference proteome</keyword>
<sequence length="254" mass="27491">MSGSQNNAGSTQPSGIRAVGASIREGRESRSMSRDELAQRLNMGCEQLEALEQGDLQHLPEPVFVKAMVRRLASHLGLDADDLVAQLGPVPSPATNNKTTPSQQSTREQSSATRWISVLLSLTAMIGLGSWARRLLPETISPAIGQSASIKAIQEPVVQSTADLSQEDIRIVPAGSTTASITLDCTEPCWIALRRDGSVEFEGMLETSRTVENSEGVEIYPGRPDLVTLRRAGDEPITLGSINDLRWYSLNPER</sequence>
<evidence type="ECO:0000313" key="2">
    <source>
        <dbReference type="EMBL" id="CAE08360.1"/>
    </source>
</evidence>
<reference evidence="2 3" key="1">
    <citation type="journal article" date="2003" name="Nature">
        <title>The genome of a motile marine Synechococcus.</title>
        <authorList>
            <person name="Palenik B."/>
            <person name="Brahamsha B."/>
            <person name="Larimer F."/>
            <person name="Land M."/>
            <person name="Hauser L."/>
            <person name="Chain P."/>
            <person name="Lamerdin J."/>
            <person name="Regala W."/>
            <person name="Allen E.A."/>
            <person name="McCarren J."/>
            <person name="Paulsen I."/>
            <person name="Dufresne A."/>
            <person name="Partensky F."/>
            <person name="Webb E."/>
            <person name="Waterbury J."/>
        </authorList>
    </citation>
    <scope>NUCLEOTIDE SEQUENCE [LARGE SCALE GENOMIC DNA]</scope>
    <source>
        <strain evidence="2 3">WH8102</strain>
    </source>
</reference>
<dbReference type="Proteomes" id="UP000001422">
    <property type="component" value="Chromosome"/>
</dbReference>
<name>Q7U563_PARMW</name>
<dbReference type="PANTHER" id="PTHR34475">
    <property type="match status" value="1"/>
</dbReference>
<dbReference type="Pfam" id="PF13413">
    <property type="entry name" value="HTH_25"/>
    <property type="match status" value="1"/>
</dbReference>
<accession>Q7U563</accession>
<dbReference type="SUPFAM" id="SSF47413">
    <property type="entry name" value="lambda repressor-like DNA-binding domains"/>
    <property type="match status" value="1"/>
</dbReference>